<protein>
    <submittedName>
        <fullName evidence="8">MFS general substrate transporter</fullName>
    </submittedName>
</protein>
<evidence type="ECO:0000313" key="8">
    <source>
        <dbReference type="EMBL" id="PWN31677.1"/>
    </source>
</evidence>
<evidence type="ECO:0000256" key="1">
    <source>
        <dbReference type="ARBA" id="ARBA00004141"/>
    </source>
</evidence>
<evidence type="ECO:0000256" key="3">
    <source>
        <dbReference type="ARBA" id="ARBA00022692"/>
    </source>
</evidence>
<comment type="subcellular location">
    <subcellularLocation>
        <location evidence="1">Membrane</location>
        <topology evidence="1">Multi-pass membrane protein</topology>
    </subcellularLocation>
</comment>
<feature type="non-terminal residue" evidence="8">
    <location>
        <position position="437"/>
    </location>
</feature>
<dbReference type="GeneID" id="37017931"/>
<feature type="transmembrane region" description="Helical" evidence="6">
    <location>
        <begin position="315"/>
        <end position="334"/>
    </location>
</feature>
<sequence>KLQKKLVRKLDFRILPIIVLLYVLNYLDRNSISAARDNGLEADLKLDAAKSQYDTCLSILYVGYILLQIPSNLLLSYCGRPRVYLPVCVAAWGIVSALTAVTHNFTGLLLVRFFLGVVEAAFFPGAMFILSKWYTRAELSSRIALLYAGSILSNAVSGLISAGILGNMEGKAGIRAWRWLFIIEGSITVFVAICAVFILPDFPHNSKMLTEEERTLAVQRMTDDSGGVSDVEGANGEKPIDGLKDALCDPIIWLFTLCLLACVIAMAFNQFFPTIVGTLGYGKITTLIITFGPWGWAFLAVLFNSLHANKSGERTFHLCIPLCIGVVGFIISSATTNLGARFFALFLEAQSYAGYVIILAWMSNSIRGSYKRAAGLAFINCLSQLGNIAGSYVWPKKWSPSYWQSNVISIACIVVTIATAIAIRIVLQRRNKELDRK</sequence>
<dbReference type="Gene3D" id="1.20.1250.20">
    <property type="entry name" value="MFS general substrate transporter like domains"/>
    <property type="match status" value="1"/>
</dbReference>
<evidence type="ECO:0000313" key="9">
    <source>
        <dbReference type="Proteomes" id="UP000245771"/>
    </source>
</evidence>
<proteinExistence type="predicted"/>
<feature type="transmembrane region" description="Helical" evidence="6">
    <location>
        <begin position="340"/>
        <end position="361"/>
    </location>
</feature>
<dbReference type="FunFam" id="1.20.1250.20:FF:000057">
    <property type="entry name" value="MFS general substrate transporter"/>
    <property type="match status" value="1"/>
</dbReference>
<dbReference type="PROSITE" id="PS50850">
    <property type="entry name" value="MFS"/>
    <property type="match status" value="1"/>
</dbReference>
<dbReference type="GO" id="GO:0022857">
    <property type="term" value="F:transmembrane transporter activity"/>
    <property type="evidence" value="ECO:0007669"/>
    <property type="project" value="InterPro"/>
</dbReference>
<evidence type="ECO:0000256" key="4">
    <source>
        <dbReference type="ARBA" id="ARBA00022989"/>
    </source>
</evidence>
<dbReference type="InParanoid" id="A0A316V293"/>
<feature type="transmembrane region" description="Helical" evidence="6">
    <location>
        <begin position="177"/>
        <end position="199"/>
    </location>
</feature>
<feature type="transmembrane region" description="Helical" evidence="6">
    <location>
        <begin position="12"/>
        <end position="27"/>
    </location>
</feature>
<reference evidence="8 9" key="1">
    <citation type="journal article" date="2018" name="Mol. Biol. Evol.">
        <title>Broad Genomic Sampling Reveals a Smut Pathogenic Ancestry of the Fungal Clade Ustilaginomycotina.</title>
        <authorList>
            <person name="Kijpornyongpan T."/>
            <person name="Mondo S.J."/>
            <person name="Barry K."/>
            <person name="Sandor L."/>
            <person name="Lee J."/>
            <person name="Lipzen A."/>
            <person name="Pangilinan J."/>
            <person name="LaButti K."/>
            <person name="Hainaut M."/>
            <person name="Henrissat B."/>
            <person name="Grigoriev I.V."/>
            <person name="Spatafora J.W."/>
            <person name="Aime M.C."/>
        </authorList>
    </citation>
    <scope>NUCLEOTIDE SEQUENCE [LARGE SCALE GENOMIC DNA]</scope>
    <source>
        <strain evidence="8 9">MCA 3882</strain>
    </source>
</reference>
<keyword evidence="9" id="KW-1185">Reference proteome</keyword>
<keyword evidence="4 6" id="KW-1133">Transmembrane helix</keyword>
<feature type="transmembrane region" description="Helical" evidence="6">
    <location>
        <begin position="83"/>
        <end position="103"/>
    </location>
</feature>
<feature type="transmembrane region" description="Helical" evidence="6">
    <location>
        <begin position="58"/>
        <end position="76"/>
    </location>
</feature>
<feature type="transmembrane region" description="Helical" evidence="6">
    <location>
        <begin position="251"/>
        <end position="272"/>
    </location>
</feature>
<evidence type="ECO:0000256" key="5">
    <source>
        <dbReference type="ARBA" id="ARBA00023136"/>
    </source>
</evidence>
<feature type="domain" description="Major facilitator superfamily (MFS) profile" evidence="7">
    <location>
        <begin position="14"/>
        <end position="430"/>
    </location>
</feature>
<feature type="transmembrane region" description="Helical" evidence="6">
    <location>
        <begin position="406"/>
        <end position="427"/>
    </location>
</feature>
<dbReference type="GO" id="GO:0016020">
    <property type="term" value="C:membrane"/>
    <property type="evidence" value="ECO:0007669"/>
    <property type="project" value="UniProtKB-SubCell"/>
</dbReference>
<dbReference type="InterPro" id="IPR020846">
    <property type="entry name" value="MFS_dom"/>
</dbReference>
<dbReference type="STRING" id="1280837.A0A316V293"/>
<dbReference type="PANTHER" id="PTHR43791">
    <property type="entry name" value="PERMEASE-RELATED"/>
    <property type="match status" value="1"/>
</dbReference>
<dbReference type="Pfam" id="PF07690">
    <property type="entry name" value="MFS_1"/>
    <property type="match status" value="1"/>
</dbReference>
<feature type="transmembrane region" description="Helical" evidence="6">
    <location>
        <begin position="109"/>
        <end position="131"/>
    </location>
</feature>
<gene>
    <name evidence="8" type="ORF">FA14DRAFT_116040</name>
</gene>
<dbReference type="AlphaFoldDB" id="A0A316V293"/>
<evidence type="ECO:0000256" key="2">
    <source>
        <dbReference type="ARBA" id="ARBA00022448"/>
    </source>
</evidence>
<feature type="transmembrane region" description="Helical" evidence="6">
    <location>
        <begin position="143"/>
        <end position="165"/>
    </location>
</feature>
<feature type="transmembrane region" description="Helical" evidence="6">
    <location>
        <begin position="373"/>
        <end position="394"/>
    </location>
</feature>
<evidence type="ECO:0000259" key="7">
    <source>
        <dbReference type="PROSITE" id="PS50850"/>
    </source>
</evidence>
<dbReference type="SUPFAM" id="SSF103473">
    <property type="entry name" value="MFS general substrate transporter"/>
    <property type="match status" value="1"/>
</dbReference>
<keyword evidence="5 6" id="KW-0472">Membrane</keyword>
<feature type="transmembrane region" description="Helical" evidence="6">
    <location>
        <begin position="284"/>
        <end position="303"/>
    </location>
</feature>
<dbReference type="PANTHER" id="PTHR43791:SF6">
    <property type="entry name" value="TRANSPORTER, PUTATIVE (AFU_ORTHOLOGUE AFUA_1G16690)-RELATED"/>
    <property type="match status" value="1"/>
</dbReference>
<feature type="non-terminal residue" evidence="8">
    <location>
        <position position="1"/>
    </location>
</feature>
<keyword evidence="3 6" id="KW-0812">Transmembrane</keyword>
<evidence type="ECO:0000256" key="6">
    <source>
        <dbReference type="SAM" id="Phobius"/>
    </source>
</evidence>
<dbReference type="FunFam" id="1.20.1250.20:FF:000013">
    <property type="entry name" value="MFS general substrate transporter"/>
    <property type="match status" value="1"/>
</dbReference>
<dbReference type="RefSeq" id="XP_025351979.1">
    <property type="nucleotide sequence ID" value="XM_025496150.1"/>
</dbReference>
<dbReference type="InterPro" id="IPR036259">
    <property type="entry name" value="MFS_trans_sf"/>
</dbReference>
<dbReference type="Proteomes" id="UP000245771">
    <property type="component" value="Unassembled WGS sequence"/>
</dbReference>
<name>A0A316V293_9BASI</name>
<dbReference type="OrthoDB" id="2985014at2759"/>
<dbReference type="InterPro" id="IPR011701">
    <property type="entry name" value="MFS"/>
</dbReference>
<dbReference type="EMBL" id="KZ819607">
    <property type="protein sequence ID" value="PWN31677.1"/>
    <property type="molecule type" value="Genomic_DNA"/>
</dbReference>
<keyword evidence="2" id="KW-0813">Transport</keyword>
<accession>A0A316V293</accession>
<organism evidence="8 9">
    <name type="scientific">Meira miltonrushii</name>
    <dbReference type="NCBI Taxonomy" id="1280837"/>
    <lineage>
        <taxon>Eukaryota</taxon>
        <taxon>Fungi</taxon>
        <taxon>Dikarya</taxon>
        <taxon>Basidiomycota</taxon>
        <taxon>Ustilaginomycotina</taxon>
        <taxon>Exobasidiomycetes</taxon>
        <taxon>Exobasidiales</taxon>
        <taxon>Brachybasidiaceae</taxon>
        <taxon>Meira</taxon>
    </lineage>
</organism>